<evidence type="ECO:0000256" key="4">
    <source>
        <dbReference type="ARBA" id="ARBA00005985"/>
    </source>
</evidence>
<dbReference type="InterPro" id="IPR000537">
    <property type="entry name" value="UbiA_prenyltransferase"/>
</dbReference>
<dbReference type="FunFam" id="1.20.120.1780:FF:000001">
    <property type="entry name" value="4-hydroxybenzoate octaprenyltransferase"/>
    <property type="match status" value="1"/>
</dbReference>
<feature type="transmembrane region" description="Helical" evidence="9">
    <location>
        <begin position="243"/>
        <end position="261"/>
    </location>
</feature>
<organism evidence="10 11">
    <name type="scientific">Talaromyces amestolkiae</name>
    <dbReference type="NCBI Taxonomy" id="1196081"/>
    <lineage>
        <taxon>Eukaryota</taxon>
        <taxon>Fungi</taxon>
        <taxon>Dikarya</taxon>
        <taxon>Ascomycota</taxon>
        <taxon>Pezizomycotina</taxon>
        <taxon>Eurotiomycetes</taxon>
        <taxon>Eurotiomycetidae</taxon>
        <taxon>Eurotiales</taxon>
        <taxon>Trichocomaceae</taxon>
        <taxon>Talaromyces</taxon>
        <taxon>Talaromyces sect. Talaromyces</taxon>
    </lineage>
</organism>
<keyword evidence="7 9" id="KW-1133">Transmembrane helix</keyword>
<evidence type="ECO:0000256" key="5">
    <source>
        <dbReference type="ARBA" id="ARBA00022679"/>
    </source>
</evidence>
<feature type="transmembrane region" description="Helical" evidence="9">
    <location>
        <begin position="298"/>
        <end position="317"/>
    </location>
</feature>
<reference evidence="10 11" key="1">
    <citation type="journal article" date="2017" name="Biotechnol. Biofuels">
        <title>Differential beta-glucosidase expression as a function of carbon source availability in Talaromyces amestolkiae: a genomic and proteomic approach.</title>
        <authorList>
            <person name="de Eugenio L.I."/>
            <person name="Mendez-Liter J.A."/>
            <person name="Nieto-Dominguez M."/>
            <person name="Alonso L."/>
            <person name="Gil-Munoz J."/>
            <person name="Barriuso J."/>
            <person name="Prieto A."/>
            <person name="Martinez M.J."/>
        </authorList>
    </citation>
    <scope>NUCLEOTIDE SEQUENCE [LARGE SCALE GENOMIC DNA]</scope>
    <source>
        <strain evidence="10 11">CIB</strain>
    </source>
</reference>
<evidence type="ECO:0000256" key="8">
    <source>
        <dbReference type="ARBA" id="ARBA00023136"/>
    </source>
</evidence>
<keyword evidence="8 9" id="KW-0472">Membrane</keyword>
<dbReference type="RefSeq" id="XP_040734107.1">
    <property type="nucleotide sequence ID" value="XM_040878098.1"/>
</dbReference>
<dbReference type="InterPro" id="IPR030470">
    <property type="entry name" value="UbiA_prenylTrfase_CS"/>
</dbReference>
<dbReference type="CDD" id="cd13959">
    <property type="entry name" value="PT_UbiA_COQ2"/>
    <property type="match status" value="1"/>
</dbReference>
<accession>A0A364L1I3</accession>
<gene>
    <name evidence="10" type="ORF">BHQ10_005603</name>
</gene>
<dbReference type="GO" id="GO:0006744">
    <property type="term" value="P:ubiquinone biosynthetic process"/>
    <property type="evidence" value="ECO:0007669"/>
    <property type="project" value="TreeGrafter"/>
</dbReference>
<keyword evidence="6 9" id="KW-0812">Transmembrane</keyword>
<dbReference type="GO" id="GO:0016114">
    <property type="term" value="P:terpenoid biosynthetic process"/>
    <property type="evidence" value="ECO:0007669"/>
    <property type="project" value="UniProtKB-UniPathway"/>
</dbReference>
<keyword evidence="11" id="KW-1185">Reference proteome</keyword>
<evidence type="ECO:0000256" key="3">
    <source>
        <dbReference type="ARBA" id="ARBA00004721"/>
    </source>
</evidence>
<comment type="similarity">
    <text evidence="4">Belongs to the UbiA prenyltransferase family.</text>
</comment>
<dbReference type="PANTHER" id="PTHR11048:SF39">
    <property type="entry name" value="POLYPRENYL TRANSFERASE AUSN"/>
    <property type="match status" value="1"/>
</dbReference>
<evidence type="ECO:0000256" key="9">
    <source>
        <dbReference type="SAM" id="Phobius"/>
    </source>
</evidence>
<dbReference type="UniPathway" id="UPA00213"/>
<proteinExistence type="inferred from homology"/>
<dbReference type="PROSITE" id="PS00943">
    <property type="entry name" value="UBIA"/>
    <property type="match status" value="1"/>
</dbReference>
<evidence type="ECO:0000256" key="7">
    <source>
        <dbReference type="ARBA" id="ARBA00022989"/>
    </source>
</evidence>
<comment type="caution">
    <text evidence="10">The sequence shown here is derived from an EMBL/GenBank/DDBJ whole genome shotgun (WGS) entry which is preliminary data.</text>
</comment>
<keyword evidence="5" id="KW-0808">Transferase</keyword>
<comment type="cofactor">
    <cofactor evidence="1">
        <name>Mg(2+)</name>
        <dbReference type="ChEBI" id="CHEBI:18420"/>
    </cofactor>
</comment>
<dbReference type="AlphaFoldDB" id="A0A364L1I3"/>
<comment type="subcellular location">
    <subcellularLocation>
        <location evidence="2">Membrane</location>
        <topology evidence="2">Multi-pass membrane protein</topology>
    </subcellularLocation>
</comment>
<evidence type="ECO:0000313" key="11">
    <source>
        <dbReference type="Proteomes" id="UP000249363"/>
    </source>
</evidence>
<evidence type="ECO:0000313" key="10">
    <source>
        <dbReference type="EMBL" id="RAO69591.1"/>
    </source>
</evidence>
<comment type="pathway">
    <text evidence="3">Secondary metabolite biosynthesis; terpenoid biosynthesis.</text>
</comment>
<feature type="transmembrane region" description="Helical" evidence="9">
    <location>
        <begin position="168"/>
        <end position="186"/>
    </location>
</feature>
<dbReference type="GO" id="GO:0005743">
    <property type="term" value="C:mitochondrial inner membrane"/>
    <property type="evidence" value="ECO:0007669"/>
    <property type="project" value="TreeGrafter"/>
</dbReference>
<sequence length="328" mass="36058">MTVQSRPSGKGYTPPATGLLSLLPSSWVPFAELMRLDRPQGYYAFYWHYLIGLSFAACDVSDSCTPFELLVLAAYLGLWVVVLRGSVCTVNDICDQDFDRQVARTRFRPLARRAVSTTQATVFTIAQLFVLALLTLPLPTSSYIFAAATTLALSVYPLGKRITHFPQVILGLAFAIPIFMCCAILNRPTDTDDHSSRAVSALYWVSTIWTVISDTIYAHQDTDDDAKAGVKSLAVLLGQQTKLWLSVLAIIQVALLVFIGAECDFSFLYYTLCCGGAALSLGVMLIKVDLRNPASCAWWFGPGARFMGCSLVGGFLAEYTYRRTGLQY</sequence>
<dbReference type="Pfam" id="PF01040">
    <property type="entry name" value="UbiA"/>
    <property type="match status" value="1"/>
</dbReference>
<evidence type="ECO:0000256" key="6">
    <source>
        <dbReference type="ARBA" id="ARBA00022692"/>
    </source>
</evidence>
<feature type="transmembrane region" description="Helical" evidence="9">
    <location>
        <begin position="114"/>
        <end position="136"/>
    </location>
</feature>
<name>A0A364L1I3_TALAM</name>
<dbReference type="Gene3D" id="1.10.357.140">
    <property type="entry name" value="UbiA prenyltransferase"/>
    <property type="match status" value="1"/>
</dbReference>
<dbReference type="Gene3D" id="1.20.120.1780">
    <property type="entry name" value="UbiA prenyltransferase"/>
    <property type="match status" value="1"/>
</dbReference>
<evidence type="ECO:0000256" key="2">
    <source>
        <dbReference type="ARBA" id="ARBA00004141"/>
    </source>
</evidence>
<dbReference type="STRING" id="1196081.A0A364L1I3"/>
<dbReference type="Proteomes" id="UP000249363">
    <property type="component" value="Unassembled WGS sequence"/>
</dbReference>
<feature type="transmembrane region" description="Helical" evidence="9">
    <location>
        <begin position="267"/>
        <end position="286"/>
    </location>
</feature>
<dbReference type="GeneID" id="63794819"/>
<dbReference type="EMBL" id="MIKG01000010">
    <property type="protein sequence ID" value="RAO69591.1"/>
    <property type="molecule type" value="Genomic_DNA"/>
</dbReference>
<dbReference type="InterPro" id="IPR039653">
    <property type="entry name" value="Prenyltransferase"/>
</dbReference>
<dbReference type="GO" id="GO:0008412">
    <property type="term" value="F:4-hydroxybenzoate polyprenyltransferase activity"/>
    <property type="evidence" value="ECO:0007669"/>
    <property type="project" value="TreeGrafter"/>
</dbReference>
<dbReference type="InterPro" id="IPR044878">
    <property type="entry name" value="UbiA_sf"/>
</dbReference>
<dbReference type="OrthoDB" id="18170at2759"/>
<dbReference type="FunFam" id="1.10.357.140:FF:000008">
    <property type="entry name" value="4-hydroxybenzoate octaprenyltransferase"/>
    <property type="match status" value="1"/>
</dbReference>
<evidence type="ECO:0000256" key="1">
    <source>
        <dbReference type="ARBA" id="ARBA00001946"/>
    </source>
</evidence>
<protein>
    <submittedName>
        <fullName evidence="10">Uncharacterized protein</fullName>
    </submittedName>
</protein>
<feature type="transmembrane region" description="Helical" evidence="9">
    <location>
        <begin position="198"/>
        <end position="217"/>
    </location>
</feature>
<dbReference type="PANTHER" id="PTHR11048">
    <property type="entry name" value="PRENYLTRANSFERASES"/>
    <property type="match status" value="1"/>
</dbReference>